<feature type="region of interest" description="Disordered" evidence="1">
    <location>
        <begin position="39"/>
        <end position="62"/>
    </location>
</feature>
<keyword evidence="2" id="KW-0732">Signal</keyword>
<accession>A0A099KW33</accession>
<dbReference type="RefSeq" id="WP_033092368.1">
    <property type="nucleotide sequence ID" value="NZ_JQED01000005.1"/>
</dbReference>
<dbReference type="PATRIC" id="fig|28229.4.peg.598"/>
<feature type="region of interest" description="Disordered" evidence="1">
    <location>
        <begin position="105"/>
        <end position="126"/>
    </location>
</feature>
<proteinExistence type="predicted"/>
<comment type="caution">
    <text evidence="3">The sequence shown here is derived from an EMBL/GenBank/DDBJ whole genome shotgun (WGS) entry which is preliminary data.</text>
</comment>
<feature type="compositionally biased region" description="Polar residues" evidence="1">
    <location>
        <begin position="39"/>
        <end position="50"/>
    </location>
</feature>
<gene>
    <name evidence="3" type="ORF">ND2E_1594</name>
</gene>
<dbReference type="Proteomes" id="UP000029843">
    <property type="component" value="Unassembled WGS sequence"/>
</dbReference>
<organism evidence="3 4">
    <name type="scientific">Colwellia psychrerythraea</name>
    <name type="common">Vibrio psychroerythus</name>
    <dbReference type="NCBI Taxonomy" id="28229"/>
    <lineage>
        <taxon>Bacteria</taxon>
        <taxon>Pseudomonadati</taxon>
        <taxon>Pseudomonadota</taxon>
        <taxon>Gammaproteobacteria</taxon>
        <taxon>Alteromonadales</taxon>
        <taxon>Colwelliaceae</taxon>
        <taxon>Colwellia</taxon>
    </lineage>
</organism>
<feature type="compositionally biased region" description="Polar residues" evidence="1">
    <location>
        <begin position="111"/>
        <end position="126"/>
    </location>
</feature>
<evidence type="ECO:0000313" key="4">
    <source>
        <dbReference type="Proteomes" id="UP000029843"/>
    </source>
</evidence>
<protein>
    <submittedName>
        <fullName evidence="3">Uncharacterized protein</fullName>
    </submittedName>
</protein>
<reference evidence="3 4" key="1">
    <citation type="submission" date="2014-08" db="EMBL/GenBank/DDBJ databases">
        <title>Genomic and Phenotypic Diversity of Colwellia psychrerythraea strains from Disparate Marine Basins.</title>
        <authorList>
            <person name="Techtmann S.M."/>
            <person name="Stelling S.C."/>
            <person name="Utturkar S.M."/>
            <person name="Alshibli N."/>
            <person name="Harris A."/>
            <person name="Brown S.D."/>
            <person name="Hazen T.C."/>
        </authorList>
    </citation>
    <scope>NUCLEOTIDE SEQUENCE [LARGE SCALE GENOMIC DNA]</scope>
    <source>
        <strain evidence="3 4">ND2E</strain>
    </source>
</reference>
<feature type="chain" id="PRO_5001957629" evidence="2">
    <location>
        <begin position="29"/>
        <end position="126"/>
    </location>
</feature>
<evidence type="ECO:0000256" key="1">
    <source>
        <dbReference type="SAM" id="MobiDB-lite"/>
    </source>
</evidence>
<evidence type="ECO:0000313" key="3">
    <source>
        <dbReference type="EMBL" id="KGJ94405.1"/>
    </source>
</evidence>
<feature type="signal peptide" evidence="2">
    <location>
        <begin position="1"/>
        <end position="28"/>
    </location>
</feature>
<sequence length="126" mass="13792" precursor="true">MNKVKVLPKVIGSILIVLSLTGTHASSANTDNAANETIETNNKQSYKQNSPPLPKTHARKPPQQAIDICLNKNENSACSFHGPSALEKGACEFTPDKQYFACNPRRDKASSKQLRQLPSHLATHQN</sequence>
<name>A0A099KW33_COLPS</name>
<dbReference type="OrthoDB" id="6402669at2"/>
<evidence type="ECO:0000256" key="2">
    <source>
        <dbReference type="SAM" id="SignalP"/>
    </source>
</evidence>
<dbReference type="EMBL" id="JQED01000005">
    <property type="protein sequence ID" value="KGJ94405.1"/>
    <property type="molecule type" value="Genomic_DNA"/>
</dbReference>
<dbReference type="AlphaFoldDB" id="A0A099KW33"/>